<name>A0A2P2LVD5_RHIMU</name>
<evidence type="ECO:0000256" key="1">
    <source>
        <dbReference type="SAM" id="MobiDB-lite"/>
    </source>
</evidence>
<reference evidence="2" key="1">
    <citation type="submission" date="2018-02" db="EMBL/GenBank/DDBJ databases">
        <title>Rhizophora mucronata_Transcriptome.</title>
        <authorList>
            <person name="Meera S.P."/>
            <person name="Sreeshan A."/>
            <person name="Augustine A."/>
        </authorList>
    </citation>
    <scope>NUCLEOTIDE SEQUENCE</scope>
    <source>
        <tissue evidence="2">Leaf</tissue>
    </source>
</reference>
<feature type="region of interest" description="Disordered" evidence="1">
    <location>
        <begin position="264"/>
        <end position="316"/>
    </location>
</feature>
<dbReference type="EMBL" id="GGEC01041465">
    <property type="protein sequence ID" value="MBX21949.1"/>
    <property type="molecule type" value="Transcribed_RNA"/>
</dbReference>
<evidence type="ECO:0000313" key="2">
    <source>
        <dbReference type="EMBL" id="MBX21949.1"/>
    </source>
</evidence>
<accession>A0A2P2LVD5</accession>
<feature type="compositionally biased region" description="Basic and acidic residues" evidence="1">
    <location>
        <begin position="284"/>
        <end position="296"/>
    </location>
</feature>
<sequence length="316" mass="34526">MCLQSISFKDPISQELFEAVEQERNFRTAPSRNSTIFLHPSLGELQHLPAGASDSELEEQIIQHLAATAAMRRTHPFGRREGQRNRSSRHGRSQFLVFSAHPGTPPPSHVSSPLTPVMGENEPAASTIASPSTPHRSGVNEQSEHTIQFPSVLADQSSSSSGTTVMPSLHQGTSVNDRINLSHSSPPSQSRAAPSEFQSFSESLKSRISAVSMRFNESISRGTRGWKERLFSRNISMSDFGSEVRREVNAGIASVSRMMERLETRDNERDNQVSVSTYLTDCSVSERDQDNADAGRDSPLNESSATASHAATSAFA</sequence>
<feature type="compositionally biased region" description="Polar residues" evidence="1">
    <location>
        <begin position="272"/>
        <end position="283"/>
    </location>
</feature>
<protein>
    <recommendedName>
        <fullName evidence="3">E3 ubiquitin-protein ligase RHF2A</fullName>
    </recommendedName>
</protein>
<organism evidence="2">
    <name type="scientific">Rhizophora mucronata</name>
    <name type="common">Asiatic mangrove</name>
    <dbReference type="NCBI Taxonomy" id="61149"/>
    <lineage>
        <taxon>Eukaryota</taxon>
        <taxon>Viridiplantae</taxon>
        <taxon>Streptophyta</taxon>
        <taxon>Embryophyta</taxon>
        <taxon>Tracheophyta</taxon>
        <taxon>Spermatophyta</taxon>
        <taxon>Magnoliopsida</taxon>
        <taxon>eudicotyledons</taxon>
        <taxon>Gunneridae</taxon>
        <taxon>Pentapetalae</taxon>
        <taxon>rosids</taxon>
        <taxon>fabids</taxon>
        <taxon>Malpighiales</taxon>
        <taxon>Rhizophoraceae</taxon>
        <taxon>Rhizophora</taxon>
    </lineage>
</organism>
<feature type="region of interest" description="Disordered" evidence="1">
    <location>
        <begin position="97"/>
        <end position="198"/>
    </location>
</feature>
<feature type="compositionally biased region" description="Polar residues" evidence="1">
    <location>
        <begin position="127"/>
        <end position="149"/>
    </location>
</feature>
<proteinExistence type="predicted"/>
<feature type="compositionally biased region" description="Polar residues" evidence="1">
    <location>
        <begin position="162"/>
        <end position="181"/>
    </location>
</feature>
<feature type="compositionally biased region" description="Low complexity" evidence="1">
    <location>
        <begin position="182"/>
        <end position="195"/>
    </location>
</feature>
<feature type="compositionally biased region" description="Low complexity" evidence="1">
    <location>
        <begin position="303"/>
        <end position="316"/>
    </location>
</feature>
<dbReference type="AlphaFoldDB" id="A0A2P2LVD5"/>
<evidence type="ECO:0008006" key="3">
    <source>
        <dbReference type="Google" id="ProtNLM"/>
    </source>
</evidence>